<reference evidence="1 2" key="1">
    <citation type="journal article" date="2019" name="ACS Chem. Biol.">
        <title>Identification and Mobilization of a Cryptic Antibiotic Biosynthesis Gene Locus from a Human-Pathogenic Nocardia Isolate.</title>
        <authorList>
            <person name="Herisse M."/>
            <person name="Ishida K."/>
            <person name="Porter J.L."/>
            <person name="Howden B."/>
            <person name="Hertweck C."/>
            <person name="Stinear T.P."/>
            <person name="Pidot S.J."/>
        </authorList>
    </citation>
    <scope>NUCLEOTIDE SEQUENCE [LARGE SCALE GENOMIC DNA]</scope>
    <source>
        <strain evidence="1 2">AUSMDU00012717</strain>
    </source>
</reference>
<evidence type="ECO:0000313" key="1">
    <source>
        <dbReference type="EMBL" id="QIS10880.1"/>
    </source>
</evidence>
<name>A0A6G9YCL9_9NOCA</name>
<gene>
    <name evidence="1" type="ORF">F5544_14980</name>
</gene>
<dbReference type="EMBL" id="CP046172">
    <property type="protein sequence ID" value="QIS10880.1"/>
    <property type="molecule type" value="Genomic_DNA"/>
</dbReference>
<proteinExistence type="predicted"/>
<dbReference type="KEGG" id="nah:F5544_14980"/>
<dbReference type="AlphaFoldDB" id="A0A6G9YCL9"/>
<accession>A0A6G9YCL9</accession>
<protein>
    <recommendedName>
        <fullName evidence="3">ABM domain-containing protein</fullName>
    </recommendedName>
</protein>
<keyword evidence="2" id="KW-1185">Reference proteome</keyword>
<dbReference type="Proteomes" id="UP000503540">
    <property type="component" value="Chromosome"/>
</dbReference>
<evidence type="ECO:0008006" key="3">
    <source>
        <dbReference type="Google" id="ProtNLM"/>
    </source>
</evidence>
<evidence type="ECO:0000313" key="2">
    <source>
        <dbReference type="Proteomes" id="UP000503540"/>
    </source>
</evidence>
<organism evidence="1 2">
    <name type="scientific">Nocardia arthritidis</name>
    <dbReference type="NCBI Taxonomy" id="228602"/>
    <lineage>
        <taxon>Bacteria</taxon>
        <taxon>Bacillati</taxon>
        <taxon>Actinomycetota</taxon>
        <taxon>Actinomycetes</taxon>
        <taxon>Mycobacteriales</taxon>
        <taxon>Nocardiaceae</taxon>
        <taxon>Nocardia</taxon>
    </lineage>
</organism>
<dbReference type="RefSeq" id="WP_167473789.1">
    <property type="nucleotide sequence ID" value="NZ_CP046172.1"/>
</dbReference>
<sequence length="101" mass="10494">MPQLIIRYAVTEDAGAAEVAAAVESAFQALHAAAPAGVRFTYGRVTGTKDFVALLELDEGVENPLPAIEAARALQATVGKWAVGSPAPVPFELLGSYGINR</sequence>